<gene>
    <name evidence="9" type="primary">MDM12</name>
    <name evidence="12" type="ORF">IAR55_005794</name>
</gene>
<accession>A0AAW0YVM5</accession>
<evidence type="ECO:0000256" key="6">
    <source>
        <dbReference type="ARBA" id="ARBA00023121"/>
    </source>
</evidence>
<proteinExistence type="inferred from homology"/>
<dbReference type="CDD" id="cd21672">
    <property type="entry name" value="SMP_Mdm12"/>
    <property type="match status" value="1"/>
</dbReference>
<evidence type="ECO:0000313" key="13">
    <source>
        <dbReference type="Proteomes" id="UP001388673"/>
    </source>
</evidence>
<comment type="similarity">
    <text evidence="9">Belongs to the MDM12 family.</text>
</comment>
<dbReference type="GO" id="GO:0005789">
    <property type="term" value="C:endoplasmic reticulum membrane"/>
    <property type="evidence" value="ECO:0007669"/>
    <property type="project" value="UniProtKB-SubCell"/>
</dbReference>
<dbReference type="PANTHER" id="PTHR28204">
    <property type="entry name" value="MITOCHONDRIAL DISTRIBUTION AND MORPHOLOGY PROTEIN 12"/>
    <property type="match status" value="1"/>
</dbReference>
<dbReference type="Proteomes" id="UP001388673">
    <property type="component" value="Unassembled WGS sequence"/>
</dbReference>
<comment type="caution">
    <text evidence="12">The sequence shown here is derived from an EMBL/GenBank/DDBJ whole genome shotgun (WGS) entry which is preliminary data.</text>
</comment>
<keyword evidence="5" id="KW-0445">Lipid transport</keyword>
<dbReference type="GO" id="GO:0032865">
    <property type="term" value="C:ERMES complex"/>
    <property type="evidence" value="ECO:0007669"/>
    <property type="project" value="UniProtKB-UniRule"/>
</dbReference>
<feature type="compositionally biased region" description="Low complexity" evidence="10">
    <location>
        <begin position="36"/>
        <end position="56"/>
    </location>
</feature>
<evidence type="ECO:0000256" key="10">
    <source>
        <dbReference type="SAM" id="MobiDB-lite"/>
    </source>
</evidence>
<feature type="compositionally biased region" description="Pro residues" evidence="10">
    <location>
        <begin position="25"/>
        <end position="35"/>
    </location>
</feature>
<protein>
    <recommendedName>
        <fullName evidence="9">Mitochondrial distribution and morphology protein 12</fullName>
    </recommendedName>
    <alternativeName>
        <fullName evidence="9">Mitochondrial inheritance component MDM12</fullName>
    </alternativeName>
</protein>
<keyword evidence="6" id="KW-0446">Lipid-binding</keyword>
<evidence type="ECO:0000256" key="2">
    <source>
        <dbReference type="ARBA" id="ARBA00022448"/>
    </source>
</evidence>
<evidence type="ECO:0000256" key="3">
    <source>
        <dbReference type="ARBA" id="ARBA00022787"/>
    </source>
</evidence>
<dbReference type="PANTHER" id="PTHR28204:SF1">
    <property type="entry name" value="MITOCHONDRIAL DISTRIBUTION AND MORPHOLOGY PROTEIN 12"/>
    <property type="match status" value="1"/>
</dbReference>
<feature type="domain" description="SMP-LTD" evidence="11">
    <location>
        <begin position="1"/>
        <end position="559"/>
    </location>
</feature>
<sequence>MSLDVNWSLLSSPPTTPTPSSSSPSPSPSPAPTPSPFASSSTTATTDPTSPTDHTSTLAASLIETLNRQLATTHRPSFIGPITVTSFDFGSAGPDLEIRDIRDVWRVFDQGDEEGDELMVLAQQEEEEEEEEKRAKIELKQEQRRGGGGGGERYRPGGEEDDDDQGGLLDDGEKFELVEFITPTTDQFGNIITSGDGIDGVIHHDEMESDDVVDEEEVEGVMSSKRERGRKGYGSNNNDNNLTPIRPTVSRSTSNRSFIPFPFDHPAPTPHMPSTPGLNPSLFSHPRRASSLAPGQGYGQGQSQNRFRSTSGLVPPTSITGGRTTTYYAQNQHRSSQSHLHPNLQSLSNLRPRPNPQTRTQTRTQTFTHTASPPPSPPAHPAKLPSTSLSSSSSSSSSSMPSLQIHLHLAHTSDLHLTLLTSLQVNYPSQLFMALPLKISITGFQLDAEVVMAYNGDKNRLHLTIVDDDSSSSTTTTSTTTTTTNTAGLPGAASGPGREEKHLPIGQRLLPHLQIESEIGHSDAHVLRNVGKVERFIVDVVRKTLVDELVFPNFHTIAL</sequence>
<keyword evidence="7 9" id="KW-0496">Mitochondrion</keyword>
<feature type="compositionally biased region" description="Low complexity" evidence="10">
    <location>
        <begin position="356"/>
        <end position="371"/>
    </location>
</feature>
<dbReference type="EMBL" id="JBCAWK010000011">
    <property type="protein sequence ID" value="KAK8846707.1"/>
    <property type="molecule type" value="Genomic_DNA"/>
</dbReference>
<dbReference type="InterPro" id="IPR031468">
    <property type="entry name" value="SMP_LBD"/>
</dbReference>
<dbReference type="GO" id="GO:0015914">
    <property type="term" value="P:phospholipid transport"/>
    <property type="evidence" value="ECO:0007669"/>
    <property type="project" value="TreeGrafter"/>
</dbReference>
<evidence type="ECO:0000256" key="9">
    <source>
        <dbReference type="HAMAP-Rule" id="MF_03104"/>
    </source>
</evidence>
<evidence type="ECO:0000256" key="8">
    <source>
        <dbReference type="ARBA" id="ARBA00023136"/>
    </source>
</evidence>
<reference evidence="12 13" key="1">
    <citation type="journal article" date="2024" name="bioRxiv">
        <title>Comparative genomics of Cryptococcus and Kwoniella reveals pathogenesis evolution and contrasting karyotype dynamics via intercentromeric recombination or chromosome fusion.</title>
        <authorList>
            <person name="Coelho M.A."/>
            <person name="David-Palma M."/>
            <person name="Shea T."/>
            <person name="Bowers K."/>
            <person name="McGinley-Smith S."/>
            <person name="Mohammad A.W."/>
            <person name="Gnirke A."/>
            <person name="Yurkov A.M."/>
            <person name="Nowrousian M."/>
            <person name="Sun S."/>
            <person name="Cuomo C.A."/>
            <person name="Heitman J."/>
        </authorList>
    </citation>
    <scope>NUCLEOTIDE SEQUENCE [LARGE SCALE GENOMIC DNA]</scope>
    <source>
        <strain evidence="12 13">CBS 13917</strain>
    </source>
</reference>
<feature type="region of interest" description="Disordered" evidence="10">
    <location>
        <begin position="208"/>
        <end position="400"/>
    </location>
</feature>
<feature type="compositionally biased region" description="Acidic residues" evidence="10">
    <location>
        <begin position="208"/>
        <end position="219"/>
    </location>
</feature>
<feature type="region of interest" description="Disordered" evidence="10">
    <location>
        <begin position="468"/>
        <end position="500"/>
    </location>
</feature>
<feature type="compositionally biased region" description="Basic and acidic residues" evidence="10">
    <location>
        <begin position="132"/>
        <end position="145"/>
    </location>
</feature>
<dbReference type="Pfam" id="PF26544">
    <property type="entry name" value="Mdm12"/>
    <property type="match status" value="1"/>
</dbReference>
<dbReference type="PROSITE" id="PS51847">
    <property type="entry name" value="SMP"/>
    <property type="match status" value="1"/>
</dbReference>
<evidence type="ECO:0000256" key="1">
    <source>
        <dbReference type="ARBA" id="ARBA00004370"/>
    </source>
</evidence>
<feature type="region of interest" description="Disordered" evidence="10">
    <location>
        <begin position="1"/>
        <end position="56"/>
    </location>
</feature>
<dbReference type="GO" id="GO:0008289">
    <property type="term" value="F:lipid binding"/>
    <property type="evidence" value="ECO:0007669"/>
    <property type="project" value="UniProtKB-KW"/>
</dbReference>
<feature type="compositionally biased region" description="Polar residues" evidence="10">
    <location>
        <begin position="301"/>
        <end position="349"/>
    </location>
</feature>
<dbReference type="GO" id="GO:0045040">
    <property type="term" value="P:protein insertion into mitochondrial outer membrane"/>
    <property type="evidence" value="ECO:0007669"/>
    <property type="project" value="UniProtKB-UniRule"/>
</dbReference>
<evidence type="ECO:0000256" key="4">
    <source>
        <dbReference type="ARBA" id="ARBA00022824"/>
    </source>
</evidence>
<feature type="compositionally biased region" description="Polar residues" evidence="10">
    <location>
        <begin position="234"/>
        <end position="257"/>
    </location>
</feature>
<dbReference type="InterPro" id="IPR027532">
    <property type="entry name" value="Mdm12"/>
</dbReference>
<keyword evidence="8 9" id="KW-0472">Membrane</keyword>
<keyword evidence="4 9" id="KW-0256">Endoplasmic reticulum</keyword>
<keyword evidence="13" id="KW-1185">Reference proteome</keyword>
<comment type="function">
    <text evidence="9">Component of the ERMES/MDM complex, which serves as a molecular tether to connect the endoplasmic reticulum (ER) and mitochondria. Components of this complex are involved in the control of mitochondrial shape and protein biogenesis, and function in nonvesicular lipid trafficking between the ER and mitochondria. MDM12 is required for the interaction of the ER-resident membrane protein MMM1 and the outer mitochondrial membrane-resident beta-barrel protein MDM10. The MDM12-MMM1 subcomplex functions in the major beta-barrel assembly pathway that is responsible for biogenesis of all mitochondrial outer membrane beta-barrel proteins, and acts in a late step after the SAM complex. The MDM10-MDM12-MMM1 subcomplex further acts in the TOM40-specific pathway after the action of the MDM12-MMM1 complex. Essential for establishing and maintaining the structure of mitochondria and maintenance of mtDNA nucleoids.</text>
</comment>
<organism evidence="12 13">
    <name type="scientific">Kwoniella newhampshirensis</name>
    <dbReference type="NCBI Taxonomy" id="1651941"/>
    <lineage>
        <taxon>Eukaryota</taxon>
        <taxon>Fungi</taxon>
        <taxon>Dikarya</taxon>
        <taxon>Basidiomycota</taxon>
        <taxon>Agaricomycotina</taxon>
        <taxon>Tremellomycetes</taxon>
        <taxon>Tremellales</taxon>
        <taxon>Cryptococcaceae</taxon>
        <taxon>Kwoniella</taxon>
    </lineage>
</organism>
<comment type="subunit">
    <text evidence="9">Component of the ER-mitochondria encounter structure (ERMES) or MDM complex, composed of MMM1, MDM10, MDM12 and MDM34. A MMM1 homodimer associates with one molecule of MDM12 on each side in a pairwise head-to-tail manner, and the SMP-LTD domains of MMM1 and MDM12 generate a continuous hydrophobic tunnel for phospholipid trafficking.</text>
</comment>
<evidence type="ECO:0000259" key="11">
    <source>
        <dbReference type="PROSITE" id="PS51847"/>
    </source>
</evidence>
<keyword evidence="2" id="KW-0813">Transport</keyword>
<keyword evidence="3 9" id="KW-1000">Mitochondrion outer membrane</keyword>
<feature type="compositionally biased region" description="Pro residues" evidence="10">
    <location>
        <begin position="263"/>
        <end position="273"/>
    </location>
</feature>
<feature type="region of interest" description="Disordered" evidence="10">
    <location>
        <begin position="123"/>
        <end position="170"/>
    </location>
</feature>
<evidence type="ECO:0000313" key="12">
    <source>
        <dbReference type="EMBL" id="KAK8846707.1"/>
    </source>
</evidence>
<comment type="subcellular location">
    <subcellularLocation>
        <location evidence="1">Membrane</location>
    </subcellularLocation>
    <subcellularLocation>
        <location evidence="9">Mitochondrion outer membrane</location>
        <topology evidence="9">Peripheral membrane protein</topology>
        <orientation evidence="9">Cytoplasmic side</orientation>
    </subcellularLocation>
    <subcellularLocation>
        <location evidence="9">Endoplasmic reticulum membrane</location>
        <topology evidence="9">Peripheral membrane protein</topology>
        <orientation evidence="9">Cytoplasmic side</orientation>
    </subcellularLocation>
    <text evidence="9">The ERMES/MDM complex localizes to a few discrete foci (around 10 per single cell), that represent mitochondria-endoplasmic reticulum junctions. These foci are often found next to mtDNA nucleoids.</text>
</comment>
<feature type="compositionally biased region" description="Low complexity" evidence="10">
    <location>
        <begin position="471"/>
        <end position="484"/>
    </location>
</feature>
<dbReference type="HAMAP" id="MF_03104">
    <property type="entry name" value="Mdm12"/>
    <property type="match status" value="1"/>
</dbReference>
<feature type="compositionally biased region" description="Low complexity" evidence="10">
    <location>
        <begin position="384"/>
        <end position="400"/>
    </location>
</feature>
<evidence type="ECO:0000256" key="7">
    <source>
        <dbReference type="ARBA" id="ARBA00023128"/>
    </source>
</evidence>
<evidence type="ECO:0000256" key="5">
    <source>
        <dbReference type="ARBA" id="ARBA00023055"/>
    </source>
</evidence>
<name>A0AAW0YVM5_9TREE</name>
<dbReference type="AlphaFoldDB" id="A0AAW0YVM5"/>
<dbReference type="GO" id="GO:1990456">
    <property type="term" value="P:mitochondrion-endoplasmic reticulum membrane tethering"/>
    <property type="evidence" value="ECO:0007669"/>
    <property type="project" value="TreeGrafter"/>
</dbReference>